<dbReference type="InterPro" id="IPR011990">
    <property type="entry name" value="TPR-like_helical_dom_sf"/>
</dbReference>
<dbReference type="OrthoDB" id="626167at2759"/>
<dbReference type="PROSITE" id="PS50293">
    <property type="entry name" value="TPR_REGION"/>
    <property type="match status" value="1"/>
</dbReference>
<dbReference type="Gene3D" id="3.50.50.60">
    <property type="entry name" value="FAD/NAD(P)-binding domain"/>
    <property type="match status" value="1"/>
</dbReference>
<keyword evidence="3" id="KW-1185">Reference proteome</keyword>
<dbReference type="PROSITE" id="PS50005">
    <property type="entry name" value="TPR"/>
    <property type="match status" value="6"/>
</dbReference>
<dbReference type="Pfam" id="PF13374">
    <property type="entry name" value="TPR_10"/>
    <property type="match status" value="1"/>
</dbReference>
<feature type="repeat" description="TPR" evidence="1">
    <location>
        <begin position="588"/>
        <end position="621"/>
    </location>
</feature>
<comment type="caution">
    <text evidence="2">The sequence shown here is derived from an EMBL/GenBank/DDBJ whole genome shotgun (WGS) entry which is preliminary data.</text>
</comment>
<accession>A0A4Q4STN4</accession>
<reference evidence="2 3" key="1">
    <citation type="submission" date="2018-06" db="EMBL/GenBank/DDBJ databases">
        <title>Complete Genomes of Monosporascus.</title>
        <authorList>
            <person name="Robinson A.J."/>
            <person name="Natvig D.O."/>
        </authorList>
    </citation>
    <scope>NUCLEOTIDE SEQUENCE [LARGE SCALE GENOMIC DNA]</scope>
    <source>
        <strain evidence="2 3">CBS 110550</strain>
    </source>
</reference>
<dbReference type="PRINTS" id="PR00364">
    <property type="entry name" value="DISEASERSIST"/>
</dbReference>
<dbReference type="Gene3D" id="3.40.50.300">
    <property type="entry name" value="P-loop containing nucleotide triphosphate hydrolases"/>
    <property type="match status" value="1"/>
</dbReference>
<dbReference type="InterPro" id="IPR019734">
    <property type="entry name" value="TPR_rpt"/>
</dbReference>
<protein>
    <submittedName>
        <fullName evidence="2">Uncharacterized protein</fullName>
    </submittedName>
</protein>
<dbReference type="SUPFAM" id="SSF52540">
    <property type="entry name" value="P-loop containing nucleoside triphosphate hydrolases"/>
    <property type="match status" value="1"/>
</dbReference>
<evidence type="ECO:0000256" key="1">
    <source>
        <dbReference type="PROSITE-ProRule" id="PRU00339"/>
    </source>
</evidence>
<dbReference type="EMBL" id="QJNU01001079">
    <property type="protein sequence ID" value="RYO79958.1"/>
    <property type="molecule type" value="Genomic_DNA"/>
</dbReference>
<dbReference type="PANTHER" id="PTHR46082:SF6">
    <property type="entry name" value="AAA+ ATPASE DOMAIN-CONTAINING PROTEIN-RELATED"/>
    <property type="match status" value="1"/>
</dbReference>
<keyword evidence="1" id="KW-0802">TPR repeat</keyword>
<evidence type="ECO:0000313" key="3">
    <source>
        <dbReference type="Proteomes" id="UP000293360"/>
    </source>
</evidence>
<name>A0A4Q4STN4_9PEZI</name>
<feature type="repeat" description="TPR" evidence="1">
    <location>
        <begin position="378"/>
        <end position="411"/>
    </location>
</feature>
<sequence length="963" mass="108690">MAWAENRETTRAEDKAYSLLGIFDIQMPLLYGEGKDKAFKRLREEINKALKGKLPSISGVPEIEHFVAKEQELAEMRRTLSSNGSRRMVMLHGLGGIGKTQLAIAYAKRYKDSYSAIFWLNAKDENSLKQSFIKAAKQILREHPSIGRMGDVGTRDPDEVIDAVKAWLSLSNNTRWLLIYDNYDNPKLPKNTDPAALDIYKFLPESYQGSIIITSRSSQVKIGHPIRIRKLENMNDSLDILADTSRRHGLIDDSDAISLAKELDGLPLALATAGAYLEQTSTSFGKYLRLYKDSWTRLQKTTPELGSYEDRTFYSTWQLSFDHIKQRNECLARLLRLWAYFDNQDIWLELLQHGNSLGPAWVHEIAEDELSFNIDDLEWAFHSLGDLYSNQGKLKEAKEMYQRALQGQEKALGPNHISTLRTVNSLGIVYKEQGKLKEAKEMYQRALEGFEKALGPDHTATLVTVNNLGTIYIDQDKLEKAKGMFQRVLESYEKALGPHHTSTLKTINNLGLLYFNQGKLKEAEEMYQRALEGYEKALGPHHTSTLGIVNNLGNVYKEQGKLKEAGRMYQRALEGTERALGPHHKSTLERVGNLGNLYATQGKLKEAEEMYQRALHGFEKAFGPYHTSVLEIIRSLGILYKNQGKLKQAEEMYQPALQIISHVSIPVGIFIYPSLLQSQLAHSSYTTPSLNLLTHRTEQEKTMHEQNMCLIFINPISLSVKCACASLTLALLGIKDTTTLVMASPAIWDYIIIGGGPAGSSRGSTINMLRLKKWNYDNLLPYFRIIEEWFHSLNPEQHGVVGELNENHRNGARQVASMHIHQKVPADVLERQDIEVKLDAPEVGKNFNDHLHCLVNWRLQDPTKVYAIGSANPLPQRQIGFGMPINSVASTPVLREGLNAAVAVDEGVKLAHYLLKNTHAMVESIVIYVPSPPLVHDEMHISTFWMVLKPILKPRSRGTVSIT</sequence>
<dbReference type="Gene3D" id="3.30.410.40">
    <property type="match status" value="1"/>
</dbReference>
<dbReference type="InterPro" id="IPR027417">
    <property type="entry name" value="P-loop_NTPase"/>
</dbReference>
<dbReference type="Pfam" id="PF13424">
    <property type="entry name" value="TPR_12"/>
    <property type="match status" value="3"/>
</dbReference>
<dbReference type="AlphaFoldDB" id="A0A4Q4STN4"/>
<dbReference type="GO" id="GO:0043531">
    <property type="term" value="F:ADP binding"/>
    <property type="evidence" value="ECO:0007669"/>
    <property type="project" value="InterPro"/>
</dbReference>
<feature type="repeat" description="TPR" evidence="1">
    <location>
        <begin position="504"/>
        <end position="537"/>
    </location>
</feature>
<dbReference type="SUPFAM" id="SSF81901">
    <property type="entry name" value="HCP-like"/>
    <property type="match status" value="1"/>
</dbReference>
<dbReference type="PANTHER" id="PTHR46082">
    <property type="entry name" value="ATP/GTP-BINDING PROTEIN-RELATED"/>
    <property type="match status" value="1"/>
</dbReference>
<dbReference type="Gene3D" id="1.25.40.10">
    <property type="entry name" value="Tetratricopeptide repeat domain"/>
    <property type="match status" value="2"/>
</dbReference>
<feature type="repeat" description="TPR" evidence="1">
    <location>
        <begin position="630"/>
        <end position="663"/>
    </location>
</feature>
<evidence type="ECO:0000313" key="2">
    <source>
        <dbReference type="EMBL" id="RYO79958.1"/>
    </source>
</evidence>
<dbReference type="Proteomes" id="UP000293360">
    <property type="component" value="Unassembled WGS sequence"/>
</dbReference>
<feature type="repeat" description="TPR" evidence="1">
    <location>
        <begin position="546"/>
        <end position="579"/>
    </location>
</feature>
<gene>
    <name evidence="2" type="ORF">DL764_009955</name>
</gene>
<dbReference type="InterPro" id="IPR036188">
    <property type="entry name" value="FAD/NAD-bd_sf"/>
</dbReference>
<dbReference type="SMART" id="SM00028">
    <property type="entry name" value="TPR"/>
    <property type="match status" value="7"/>
</dbReference>
<organism evidence="2 3">
    <name type="scientific">Monosporascus ibericus</name>
    <dbReference type="NCBI Taxonomy" id="155417"/>
    <lineage>
        <taxon>Eukaryota</taxon>
        <taxon>Fungi</taxon>
        <taxon>Dikarya</taxon>
        <taxon>Ascomycota</taxon>
        <taxon>Pezizomycotina</taxon>
        <taxon>Sordariomycetes</taxon>
        <taxon>Xylariomycetidae</taxon>
        <taxon>Xylariales</taxon>
        <taxon>Xylariales incertae sedis</taxon>
        <taxon>Monosporascus</taxon>
    </lineage>
</organism>
<dbReference type="STRING" id="155417.A0A4Q4STN4"/>
<feature type="repeat" description="TPR" evidence="1">
    <location>
        <begin position="420"/>
        <end position="453"/>
    </location>
</feature>
<proteinExistence type="predicted"/>
<dbReference type="InterPro" id="IPR053137">
    <property type="entry name" value="NLR-like"/>
</dbReference>